<dbReference type="InterPro" id="IPR028009">
    <property type="entry name" value="ESCO_Acetyltransf_dom"/>
</dbReference>
<dbReference type="GO" id="GO:0061733">
    <property type="term" value="F:protein-lysine-acetyltransferase activity"/>
    <property type="evidence" value="ECO:0007669"/>
    <property type="project" value="TreeGrafter"/>
</dbReference>
<dbReference type="GO" id="GO:0005634">
    <property type="term" value="C:nucleus"/>
    <property type="evidence" value="ECO:0007669"/>
    <property type="project" value="TreeGrafter"/>
</dbReference>
<dbReference type="Proteomes" id="UP000419144">
    <property type="component" value="Unassembled WGS sequence"/>
</dbReference>
<sequence>MPADERLANLDAEACALPLTCRSLADIRKHVFSPSYVVAEDPLRTIRAAGYARPPLAAATVVLYNFFAEVARRKRRRGREGPATCAGCGGSADSPPGRHQRRSTPKVKCCTATLRRAVLAALGAAYASIGSAGAVGHGGCVVIVHVRATREDVRCPSLRTPGRASVWLVDGVCLAEDIDQAYRAVWASPTISSEPLTHSNKVYTTAASADLCTGSSASGPLTVEGHPRAQVTRVGDSYRTGTSLCGVRLMWVSPASRGRGVAYSMIERARHAVCYGFEVPAEHVAFSEPTQMGATFARRYHARDDFLVYYY</sequence>
<keyword evidence="4" id="KW-1185">Reference proteome</keyword>
<gene>
    <name evidence="3" type="ORF">LtaPh_2003600</name>
</gene>
<evidence type="ECO:0000313" key="4">
    <source>
        <dbReference type="Proteomes" id="UP000419144"/>
    </source>
</evidence>
<evidence type="ECO:0000256" key="1">
    <source>
        <dbReference type="SAM" id="MobiDB-lite"/>
    </source>
</evidence>
<dbReference type="PANTHER" id="PTHR45884:SF2">
    <property type="entry name" value="N-ACETYLTRANSFERASE ECO"/>
    <property type="match status" value="1"/>
</dbReference>
<dbReference type="Pfam" id="PF13880">
    <property type="entry name" value="Acetyltransf_13"/>
    <property type="match status" value="1"/>
</dbReference>
<proteinExistence type="predicted"/>
<dbReference type="VEuPathDB" id="TriTrypDB:LtaPh_2003600"/>
<feature type="domain" description="N-acetyltransferase ESCO acetyl-transferase" evidence="2">
    <location>
        <begin position="244"/>
        <end position="309"/>
    </location>
</feature>
<dbReference type="GO" id="GO:0000785">
    <property type="term" value="C:chromatin"/>
    <property type="evidence" value="ECO:0007669"/>
    <property type="project" value="TreeGrafter"/>
</dbReference>
<dbReference type="OrthoDB" id="428854at2759"/>
<evidence type="ECO:0000313" key="3">
    <source>
        <dbReference type="EMBL" id="GET88097.1"/>
    </source>
</evidence>
<reference evidence="3" key="1">
    <citation type="submission" date="2019-11" db="EMBL/GenBank/DDBJ databases">
        <title>Leishmania tarentolae CDS.</title>
        <authorList>
            <person name="Goto Y."/>
            <person name="Yamagishi J."/>
        </authorList>
    </citation>
    <scope>NUCLEOTIDE SEQUENCE [LARGE SCALE GENOMIC DNA]</scope>
    <source>
        <strain evidence="3">Parrot Tar II</strain>
    </source>
</reference>
<accession>A0A640KK95</accession>
<protein>
    <recommendedName>
        <fullName evidence="2">N-acetyltransferase ESCO acetyl-transferase domain-containing protein</fullName>
    </recommendedName>
</protein>
<evidence type="ECO:0000259" key="2">
    <source>
        <dbReference type="Pfam" id="PF13880"/>
    </source>
</evidence>
<dbReference type="AlphaFoldDB" id="A0A640KK95"/>
<comment type="caution">
    <text evidence="3">The sequence shown here is derived from an EMBL/GenBank/DDBJ whole genome shotgun (WGS) entry which is preliminary data.</text>
</comment>
<name>A0A640KK95_LEITA</name>
<dbReference type="PANTHER" id="PTHR45884">
    <property type="entry name" value="N-ACETYLTRANSFERASE ECO"/>
    <property type="match status" value="1"/>
</dbReference>
<dbReference type="GO" id="GO:0007064">
    <property type="term" value="P:mitotic sister chromatid cohesion"/>
    <property type="evidence" value="ECO:0007669"/>
    <property type="project" value="TreeGrafter"/>
</dbReference>
<organism evidence="3 4">
    <name type="scientific">Leishmania tarentolae</name>
    <name type="common">Sauroleishmania tarentolae</name>
    <dbReference type="NCBI Taxonomy" id="5689"/>
    <lineage>
        <taxon>Eukaryota</taxon>
        <taxon>Discoba</taxon>
        <taxon>Euglenozoa</taxon>
        <taxon>Kinetoplastea</taxon>
        <taxon>Metakinetoplastina</taxon>
        <taxon>Trypanosomatida</taxon>
        <taxon>Trypanosomatidae</taxon>
        <taxon>Leishmaniinae</taxon>
        <taxon>Leishmania</taxon>
        <taxon>lizard Leishmania</taxon>
    </lineage>
</organism>
<feature type="region of interest" description="Disordered" evidence="1">
    <location>
        <begin position="80"/>
        <end position="104"/>
    </location>
</feature>
<dbReference type="EMBL" id="BLBS01000025">
    <property type="protein sequence ID" value="GET88097.1"/>
    <property type="molecule type" value="Genomic_DNA"/>
</dbReference>